<dbReference type="RefSeq" id="WP_024030118.1">
    <property type="nucleotide sequence ID" value="NZ_ALAN01000109.1"/>
</dbReference>
<dbReference type="EMBL" id="ALAN01000109">
    <property type="protein sequence ID" value="ETI66997.1"/>
    <property type="molecule type" value="Genomic_DNA"/>
</dbReference>
<evidence type="ECO:0008006" key="4">
    <source>
        <dbReference type="Google" id="ProtNLM"/>
    </source>
</evidence>
<dbReference type="AlphaFoldDB" id="A0AB94IIZ7"/>
<name>A0AB94IIZ7_9BACI</name>
<evidence type="ECO:0000256" key="1">
    <source>
        <dbReference type="SAM" id="MobiDB-lite"/>
    </source>
</evidence>
<feature type="region of interest" description="Disordered" evidence="1">
    <location>
        <begin position="90"/>
        <end position="116"/>
    </location>
</feature>
<evidence type="ECO:0000313" key="3">
    <source>
        <dbReference type="Proteomes" id="UP000018877"/>
    </source>
</evidence>
<reference evidence="2 3" key="1">
    <citation type="journal article" date="2014" name="Environ. Microbiol.">
        <title>The nitrate-ammonifying and nosZ-carrying bacterium Bacillus vireti is a potent source and sink for nitric and nitrous oxide under high nitrate conditions.</title>
        <authorList>
            <person name="Mania D."/>
            <person name="Heylen K."/>
            <person name="van Spanning R.J."/>
            <person name="Frostegard A."/>
        </authorList>
    </citation>
    <scope>NUCLEOTIDE SEQUENCE [LARGE SCALE GENOMIC DNA]</scope>
    <source>
        <strain evidence="2 3">LMG 21834</strain>
    </source>
</reference>
<gene>
    <name evidence="2" type="ORF">BAVI_19754</name>
</gene>
<keyword evidence="3" id="KW-1185">Reference proteome</keyword>
<dbReference type="Proteomes" id="UP000018877">
    <property type="component" value="Unassembled WGS sequence"/>
</dbReference>
<protein>
    <recommendedName>
        <fullName evidence="4">Conjugal transfer protein</fullName>
    </recommendedName>
</protein>
<proteinExistence type="predicted"/>
<evidence type="ECO:0000313" key="2">
    <source>
        <dbReference type="EMBL" id="ETI66997.1"/>
    </source>
</evidence>
<organism evidence="2 3">
    <name type="scientific">Neobacillus vireti LMG 21834</name>
    <dbReference type="NCBI Taxonomy" id="1131730"/>
    <lineage>
        <taxon>Bacteria</taxon>
        <taxon>Bacillati</taxon>
        <taxon>Bacillota</taxon>
        <taxon>Bacilli</taxon>
        <taxon>Bacillales</taxon>
        <taxon>Bacillaceae</taxon>
        <taxon>Neobacillus</taxon>
    </lineage>
</organism>
<comment type="caution">
    <text evidence="2">The sequence shown here is derived from an EMBL/GenBank/DDBJ whole genome shotgun (WGS) entry which is preliminary data.</text>
</comment>
<sequence>MNTILVMIVIGIITSMVSKVKNNRGQSPNKPTSTNGIGEIRKLFQELTDNELSEPSLIKEPRKTSPVIVEQKTAAPQNLEKEYMQVRKESEFSRERAATSRQQKERIKELVEKDKQDDAGTILSEYPDAKTLVNGIVWSEILGEPRSKKPYFSKRG</sequence>
<accession>A0AB94IIZ7</accession>